<gene>
    <name evidence="5" type="ordered locus">M5M_14990</name>
</gene>
<dbReference type="FunFam" id="3.20.20.140:FF:000005">
    <property type="entry name" value="TatD family hydrolase"/>
    <property type="match status" value="1"/>
</dbReference>
<protein>
    <submittedName>
        <fullName evidence="5">TatD-like deoxyribonuclease</fullName>
    </submittedName>
</protein>
<dbReference type="GO" id="GO:0016788">
    <property type="term" value="F:hydrolase activity, acting on ester bonds"/>
    <property type="evidence" value="ECO:0007669"/>
    <property type="project" value="InterPro"/>
</dbReference>
<evidence type="ECO:0000313" key="6">
    <source>
        <dbReference type="Proteomes" id="UP000000466"/>
    </source>
</evidence>
<feature type="binding site" evidence="4">
    <location>
        <position position="98"/>
    </location>
    <ligand>
        <name>a divalent metal cation</name>
        <dbReference type="ChEBI" id="CHEBI:60240"/>
        <label>1</label>
    </ligand>
</feature>
<keyword evidence="6" id="KW-1185">Reference proteome</keyword>
<feature type="binding site" evidence="4">
    <location>
        <position position="12"/>
    </location>
    <ligand>
        <name>a divalent metal cation</name>
        <dbReference type="ChEBI" id="CHEBI:60240"/>
        <label>1</label>
    </ligand>
</feature>
<evidence type="ECO:0000256" key="2">
    <source>
        <dbReference type="ARBA" id="ARBA00022723"/>
    </source>
</evidence>
<reference evidence="5 6" key="1">
    <citation type="journal article" date="2013" name="Genome Announc.">
        <title>Complete genome sequence of Simiduia agarivorans SA1(T), a marine bacterium able to degrade a variety of polysaccharides.</title>
        <authorList>
            <person name="Lin S.Y."/>
            <person name="Shieh W.Y."/>
            <person name="Chen J.S."/>
            <person name="Tang S.L."/>
        </authorList>
    </citation>
    <scope>NUCLEOTIDE SEQUENCE [LARGE SCALE GENOMIC DNA]</scope>
    <source>
        <strain evidence="6">DSM 21679 / JCM 13881 / BCRC 17597 / SA1</strain>
    </source>
</reference>
<dbReference type="PIRSF" id="PIRSF005902">
    <property type="entry name" value="DNase_TatD"/>
    <property type="match status" value="1"/>
</dbReference>
<dbReference type="KEGG" id="saga:M5M_14990"/>
<evidence type="ECO:0000256" key="3">
    <source>
        <dbReference type="ARBA" id="ARBA00022801"/>
    </source>
</evidence>
<dbReference type="EMBL" id="CP003746">
    <property type="protein sequence ID" value="AFV00133.1"/>
    <property type="molecule type" value="Genomic_DNA"/>
</dbReference>
<dbReference type="AlphaFoldDB" id="K4L1T6"/>
<keyword evidence="3" id="KW-0378">Hydrolase</keyword>
<dbReference type="GO" id="GO:0005829">
    <property type="term" value="C:cytosol"/>
    <property type="evidence" value="ECO:0007669"/>
    <property type="project" value="TreeGrafter"/>
</dbReference>
<organism evidence="5 6">
    <name type="scientific">Simiduia agarivorans (strain DSM 21679 / JCM 13881 / BCRC 17597 / SA1)</name>
    <dbReference type="NCBI Taxonomy" id="1117647"/>
    <lineage>
        <taxon>Bacteria</taxon>
        <taxon>Pseudomonadati</taxon>
        <taxon>Pseudomonadota</taxon>
        <taxon>Gammaproteobacteria</taxon>
        <taxon>Cellvibrionales</taxon>
        <taxon>Cellvibrionaceae</taxon>
        <taxon>Simiduia</taxon>
    </lineage>
</organism>
<dbReference type="STRING" id="1117647.M5M_14990"/>
<evidence type="ECO:0000256" key="4">
    <source>
        <dbReference type="PIRSR" id="PIRSR005902-1"/>
    </source>
</evidence>
<dbReference type="GO" id="GO:0046872">
    <property type="term" value="F:metal ion binding"/>
    <property type="evidence" value="ECO:0007669"/>
    <property type="project" value="UniProtKB-KW"/>
</dbReference>
<feature type="binding site" evidence="4">
    <location>
        <position position="206"/>
    </location>
    <ligand>
        <name>a divalent metal cation</name>
        <dbReference type="ChEBI" id="CHEBI:60240"/>
        <label>1</label>
    </ligand>
</feature>
<feature type="binding site" evidence="4">
    <location>
        <position position="133"/>
    </location>
    <ligand>
        <name>a divalent metal cation</name>
        <dbReference type="ChEBI" id="CHEBI:60240"/>
        <label>2</label>
    </ligand>
</feature>
<dbReference type="HOGENOM" id="CLU_031506_0_1_6"/>
<name>K4L1T6_SIMAS</name>
<dbReference type="InterPro" id="IPR001130">
    <property type="entry name" value="TatD-like"/>
</dbReference>
<dbReference type="PANTHER" id="PTHR46124">
    <property type="entry name" value="D-AMINOACYL-TRNA DEACYLASE"/>
    <property type="match status" value="1"/>
</dbReference>
<feature type="binding site" evidence="4">
    <location>
        <position position="156"/>
    </location>
    <ligand>
        <name>a divalent metal cation</name>
        <dbReference type="ChEBI" id="CHEBI:60240"/>
        <label>2</label>
    </ligand>
</feature>
<dbReference type="InterPro" id="IPR032466">
    <property type="entry name" value="Metal_Hydrolase"/>
</dbReference>
<dbReference type="PANTHER" id="PTHR46124:SF3">
    <property type="entry name" value="HYDROLASE"/>
    <property type="match status" value="1"/>
</dbReference>
<dbReference type="Proteomes" id="UP000000466">
    <property type="component" value="Chromosome"/>
</dbReference>
<accession>K4L1T6</accession>
<evidence type="ECO:0000256" key="1">
    <source>
        <dbReference type="ARBA" id="ARBA00009275"/>
    </source>
</evidence>
<feature type="binding site" evidence="4">
    <location>
        <position position="10"/>
    </location>
    <ligand>
        <name>a divalent metal cation</name>
        <dbReference type="ChEBI" id="CHEBI:60240"/>
        <label>1</label>
    </ligand>
</feature>
<sequence length="266" mass="28250">MHVTGWFDSHCHLDLDPLAAGASGYWQQARAAGVMRVLIPSVAPDHWRATQALAQQLPGARYALGIHPWWLDGLEGPPERWAAPLAEALSDGAVALGECGLDGARAMPLSQQLPWLEMQLAVAEQRKLPVVLHAHKAHNELIRALNGYPGVRGLVHGFSGSRAQADDFLSRGFLLGIGGVVTYERARKTRATVKTLPAGSFLLETDAPSMPLAGFQGEPNKPAQLVRVADCVAQLRGESLAALHAAVIAAEVSLFGSHQAGAQVPA</sequence>
<dbReference type="Pfam" id="PF01026">
    <property type="entry name" value="TatD_DNase"/>
    <property type="match status" value="1"/>
</dbReference>
<keyword evidence="2 4" id="KW-0479">Metal-binding</keyword>
<dbReference type="Gene3D" id="3.20.20.140">
    <property type="entry name" value="Metal-dependent hydrolases"/>
    <property type="match status" value="1"/>
</dbReference>
<dbReference type="CDD" id="cd01310">
    <property type="entry name" value="TatD_DNAse"/>
    <property type="match status" value="1"/>
</dbReference>
<evidence type="ECO:0000313" key="5">
    <source>
        <dbReference type="EMBL" id="AFV00133.1"/>
    </source>
</evidence>
<proteinExistence type="inferred from homology"/>
<comment type="similarity">
    <text evidence="1">Belongs to the metallo-dependent hydrolases superfamily. TatD-type hydrolase family.</text>
</comment>
<dbReference type="eggNOG" id="COG0084">
    <property type="taxonomic scope" value="Bacteria"/>
</dbReference>
<dbReference type="SUPFAM" id="SSF51556">
    <property type="entry name" value="Metallo-dependent hydrolases"/>
    <property type="match status" value="1"/>
</dbReference>